<sequence length="145" mass="17386">MFKVNSSNMVDDSTRGFLSENISKEEFFWKHRGLDTIKTFFINEKEDLKHIFSEFHKTTQNKFCDPEQRFQVGTYSSGKSYIFECYIREVDYANEINSYNINNIFMVKIMPIKTMNPKEIRSLMLRKYKKTKSLYLDCKFDKECA</sequence>
<accession>A0A2H4X2M8</accession>
<dbReference type="Pfam" id="PF19240">
    <property type="entry name" value="DUF5890"/>
    <property type="match status" value="1"/>
</dbReference>
<gene>
    <name evidence="1" type="ORF">fgpv_225</name>
</gene>
<evidence type="ECO:0000313" key="1">
    <source>
        <dbReference type="EMBL" id="AUD40319.1"/>
    </source>
</evidence>
<dbReference type="EMBL" id="MF678796">
    <property type="protein sequence ID" value="AUD40319.1"/>
    <property type="molecule type" value="Genomic_DNA"/>
</dbReference>
<dbReference type="Proteomes" id="UP000235762">
    <property type="component" value="Segment"/>
</dbReference>
<name>A0A2H4X2M8_9POXV</name>
<evidence type="ECO:0000313" key="2">
    <source>
        <dbReference type="Proteomes" id="UP000235762"/>
    </source>
</evidence>
<protein>
    <submittedName>
        <fullName evidence="1">HT motif family protein</fullName>
    </submittedName>
</protein>
<proteinExistence type="predicted"/>
<keyword evidence="2" id="KW-1185">Reference proteome</keyword>
<organism evidence="1 2">
    <name type="scientific">Flamingopox virus FGPVKD09</name>
    <dbReference type="NCBI Taxonomy" id="2059380"/>
    <lineage>
        <taxon>Viruses</taxon>
        <taxon>Varidnaviria</taxon>
        <taxon>Bamfordvirae</taxon>
        <taxon>Nucleocytoviricota</taxon>
        <taxon>Pokkesviricetes</taxon>
        <taxon>Chitovirales</taxon>
        <taxon>Poxviridae</taxon>
        <taxon>Chordopoxvirinae</taxon>
        <taxon>Avipoxvirus</taxon>
    </lineage>
</organism>
<reference evidence="1 2" key="1">
    <citation type="journal article" date="2017" name="BMC Genomics">
        <title>Comparative analysis of avian poxvirus genomes, including a novel poxvirus from lesser flamingos (Phoenicopterus minor), highlights the lack of conservation of the central region.</title>
        <authorList>
            <person name="Carulei O."/>
            <person name="Douglass N."/>
            <person name="Williamson A.L."/>
        </authorList>
    </citation>
    <scope>NUCLEOTIDE SEQUENCE [LARGE SCALE GENOMIC DNA]</scope>
    <source>
        <strain evidence="1">FGPVKD09</strain>
    </source>
</reference>
<dbReference type="InterPro" id="IPR045408">
    <property type="entry name" value="DUF5890"/>
</dbReference>